<name>A0A346XXC1_9ACTN</name>
<evidence type="ECO:0000313" key="1">
    <source>
        <dbReference type="EMBL" id="AXV06868.1"/>
    </source>
</evidence>
<dbReference type="RefSeq" id="WP_164710383.1">
    <property type="nucleotide sequence ID" value="NZ_CP031165.1"/>
</dbReference>
<gene>
    <name evidence="1" type="ORF">DVS28_a2186</name>
</gene>
<keyword evidence="2" id="KW-1185">Reference proteome</keyword>
<accession>A0A346XXC1</accession>
<reference evidence="1 2" key="1">
    <citation type="submission" date="2018-09" db="EMBL/GenBank/DDBJ databases">
        <title>Complete genome sequence of Euzebya sp. DY32-46 isolated from seawater of Pacific Ocean.</title>
        <authorList>
            <person name="Xu L."/>
            <person name="Wu Y.-H."/>
            <person name="Xu X.-W."/>
        </authorList>
    </citation>
    <scope>NUCLEOTIDE SEQUENCE [LARGE SCALE GENOMIC DNA]</scope>
    <source>
        <strain evidence="1 2">DY32-46</strain>
    </source>
</reference>
<proteinExistence type="predicted"/>
<dbReference type="SUPFAM" id="SSF52402">
    <property type="entry name" value="Adenine nucleotide alpha hydrolases-like"/>
    <property type="match status" value="1"/>
</dbReference>
<protein>
    <submittedName>
        <fullName evidence="1">Amino acid permease-associated region</fullName>
    </submittedName>
</protein>
<evidence type="ECO:0000313" key="2">
    <source>
        <dbReference type="Proteomes" id="UP000264006"/>
    </source>
</evidence>
<sequence length="141" mass="15662">MPRYLVVANLTLGGEHLLEVLRERAEDPEARFHVLAPTSAAPDGFHMHDEEEATIDAHRRLKESMRRFGELGVKEVTGELGSSRPNDAIGDVIRANSHDTFDEIILSTLPAGPSKWIAMDLPRRVERSHGIPVTHLEAPKS</sequence>
<dbReference type="Proteomes" id="UP000264006">
    <property type="component" value="Chromosome"/>
</dbReference>
<dbReference type="Gene3D" id="3.40.50.620">
    <property type="entry name" value="HUPs"/>
    <property type="match status" value="1"/>
</dbReference>
<dbReference type="AlphaFoldDB" id="A0A346XXC1"/>
<organism evidence="1 2">
    <name type="scientific">Euzebya pacifica</name>
    <dbReference type="NCBI Taxonomy" id="1608957"/>
    <lineage>
        <taxon>Bacteria</taxon>
        <taxon>Bacillati</taxon>
        <taxon>Actinomycetota</taxon>
        <taxon>Nitriliruptoria</taxon>
        <taxon>Euzebyales</taxon>
    </lineage>
</organism>
<dbReference type="EMBL" id="CP031165">
    <property type="protein sequence ID" value="AXV06868.1"/>
    <property type="molecule type" value="Genomic_DNA"/>
</dbReference>
<dbReference type="InterPro" id="IPR014729">
    <property type="entry name" value="Rossmann-like_a/b/a_fold"/>
</dbReference>
<dbReference type="KEGG" id="euz:DVS28_a2186"/>